<dbReference type="InterPro" id="IPR006166">
    <property type="entry name" value="ERCC4_domain"/>
</dbReference>
<keyword evidence="1" id="KW-0378">Hydrolase</keyword>
<dbReference type="GO" id="GO:0005634">
    <property type="term" value="C:nucleus"/>
    <property type="evidence" value="ECO:0007669"/>
    <property type="project" value="TreeGrafter"/>
</dbReference>
<dbReference type="InterPro" id="IPR033309">
    <property type="entry name" value="Mus81"/>
</dbReference>
<dbReference type="GO" id="GO:0006308">
    <property type="term" value="P:DNA catabolic process"/>
    <property type="evidence" value="ECO:0007669"/>
    <property type="project" value="InterPro"/>
</dbReference>
<evidence type="ECO:0000259" key="2">
    <source>
        <dbReference type="SMART" id="SM00891"/>
    </source>
</evidence>
<dbReference type="PANTHER" id="PTHR13451">
    <property type="entry name" value="CLASS II CROSSOVER JUNCTION ENDONUCLEASE MUS81"/>
    <property type="match status" value="1"/>
</dbReference>
<dbReference type="EMBL" id="MN740161">
    <property type="protein sequence ID" value="QHT90964.1"/>
    <property type="molecule type" value="Genomic_DNA"/>
</dbReference>
<accession>A0A6C0ID24</accession>
<dbReference type="Gene3D" id="3.40.50.10130">
    <property type="match status" value="1"/>
</dbReference>
<sequence>MFLKVDVREHEILSHINKLVETIPIFSKIKVVTESLPLGDFIIADEKEDKLIIERKTINDLLASIKDSRYEEQSYRLNGSNYHNHNIIYLIEGDVNRVNRFKDNNIEKLTSYSAMFSLNYFKGFSVFRSFTMEESALILCNMVYKLEKDIGSGKKGYYNYSKEVVTEIKGGGGSENNENTENCAVVEEEIPLQEPSDKDYISVIKKVKKENITIDNIDEIMLCQIPGISSVTSQAIINKFKSLAFLIKEIEINPKCLQDTTYTNTKGQTRKIAKPSIENIVKFLLKK</sequence>
<dbReference type="GO" id="GO:0003677">
    <property type="term" value="F:DNA binding"/>
    <property type="evidence" value="ECO:0007669"/>
    <property type="project" value="InterPro"/>
</dbReference>
<organism evidence="3">
    <name type="scientific">viral metagenome</name>
    <dbReference type="NCBI Taxonomy" id="1070528"/>
    <lineage>
        <taxon>unclassified sequences</taxon>
        <taxon>metagenomes</taxon>
        <taxon>organismal metagenomes</taxon>
    </lineage>
</organism>
<dbReference type="GO" id="GO:0008821">
    <property type="term" value="F:crossover junction DNA endonuclease activity"/>
    <property type="evidence" value="ECO:0007669"/>
    <property type="project" value="InterPro"/>
</dbReference>
<dbReference type="GO" id="GO:0000727">
    <property type="term" value="P:double-strand break repair via break-induced replication"/>
    <property type="evidence" value="ECO:0007669"/>
    <property type="project" value="TreeGrafter"/>
</dbReference>
<dbReference type="SUPFAM" id="SSF52980">
    <property type="entry name" value="Restriction endonuclease-like"/>
    <property type="match status" value="1"/>
</dbReference>
<evidence type="ECO:0000256" key="1">
    <source>
        <dbReference type="ARBA" id="ARBA00022801"/>
    </source>
</evidence>
<dbReference type="GO" id="GO:0048476">
    <property type="term" value="C:Holliday junction resolvase complex"/>
    <property type="evidence" value="ECO:0007669"/>
    <property type="project" value="TreeGrafter"/>
</dbReference>
<protein>
    <recommendedName>
        <fullName evidence="2">ERCC4 domain-containing protein</fullName>
    </recommendedName>
</protein>
<dbReference type="GO" id="GO:0031573">
    <property type="term" value="P:mitotic intra-S DNA damage checkpoint signaling"/>
    <property type="evidence" value="ECO:0007669"/>
    <property type="project" value="TreeGrafter"/>
</dbReference>
<dbReference type="Pfam" id="PF02732">
    <property type="entry name" value="ERCC4"/>
    <property type="match status" value="1"/>
</dbReference>
<dbReference type="GO" id="GO:0048257">
    <property type="term" value="F:3'-flap endonuclease activity"/>
    <property type="evidence" value="ECO:0007669"/>
    <property type="project" value="TreeGrafter"/>
</dbReference>
<evidence type="ECO:0000313" key="3">
    <source>
        <dbReference type="EMBL" id="QHT90964.1"/>
    </source>
</evidence>
<proteinExistence type="predicted"/>
<name>A0A6C0ID24_9ZZZZ</name>
<dbReference type="InterPro" id="IPR011335">
    <property type="entry name" value="Restrct_endonuc-II-like"/>
</dbReference>
<dbReference type="PANTHER" id="PTHR13451:SF0">
    <property type="entry name" value="CROSSOVER JUNCTION ENDONUCLEASE MUS81"/>
    <property type="match status" value="1"/>
</dbReference>
<dbReference type="AlphaFoldDB" id="A0A6C0ID24"/>
<dbReference type="GO" id="GO:0000712">
    <property type="term" value="P:resolution of meiotic recombination intermediates"/>
    <property type="evidence" value="ECO:0007669"/>
    <property type="project" value="TreeGrafter"/>
</dbReference>
<dbReference type="SMART" id="SM00891">
    <property type="entry name" value="ERCC4"/>
    <property type="match status" value="1"/>
</dbReference>
<reference evidence="3" key="1">
    <citation type="journal article" date="2020" name="Nature">
        <title>Giant virus diversity and host interactions through global metagenomics.</title>
        <authorList>
            <person name="Schulz F."/>
            <person name="Roux S."/>
            <person name="Paez-Espino D."/>
            <person name="Jungbluth S."/>
            <person name="Walsh D.A."/>
            <person name="Denef V.J."/>
            <person name="McMahon K.D."/>
            <person name="Konstantinidis K.T."/>
            <person name="Eloe-Fadrosh E.A."/>
            <person name="Kyrpides N.C."/>
            <person name="Woyke T."/>
        </authorList>
    </citation>
    <scope>NUCLEOTIDE SEQUENCE</scope>
    <source>
        <strain evidence="3">GVMAG-M-3300023184-72</strain>
    </source>
</reference>
<feature type="domain" description="ERCC4" evidence="2">
    <location>
        <begin position="2"/>
        <end position="95"/>
    </location>
</feature>